<keyword evidence="1" id="KW-0472">Membrane</keyword>
<accession>A0A482WU43</accession>
<evidence type="ECO:0000313" key="2">
    <source>
        <dbReference type="EMBL" id="RZF36802.1"/>
    </source>
</evidence>
<sequence length="102" mass="11251">MSSNIVLYGAIVSLAMEAMCLEFRFPEDPGRNHLDANAARTQGAVLVEVLAHKSRLNASADDPRGFQQNLMDMLGKSECIMHVLLFSCSLYLLIQVLLLSLL</sequence>
<comment type="caution">
    <text evidence="2">The sequence shown here is derived from an EMBL/GenBank/DDBJ whole genome shotgun (WGS) entry which is preliminary data.</text>
</comment>
<reference evidence="2 3" key="1">
    <citation type="journal article" date="2017" name="Gigascience">
        <title>Genome sequence of the small brown planthopper, Laodelphax striatellus.</title>
        <authorList>
            <person name="Zhu J."/>
            <person name="Jiang F."/>
            <person name="Wang X."/>
            <person name="Yang P."/>
            <person name="Bao Y."/>
            <person name="Zhao W."/>
            <person name="Wang W."/>
            <person name="Lu H."/>
            <person name="Wang Q."/>
            <person name="Cui N."/>
            <person name="Li J."/>
            <person name="Chen X."/>
            <person name="Luo L."/>
            <person name="Yu J."/>
            <person name="Kang L."/>
            <person name="Cui F."/>
        </authorList>
    </citation>
    <scope>NUCLEOTIDE SEQUENCE [LARGE SCALE GENOMIC DNA]</scope>
    <source>
        <strain evidence="2">Lst14</strain>
    </source>
</reference>
<dbReference type="InParanoid" id="A0A482WU43"/>
<dbReference type="Proteomes" id="UP000291343">
    <property type="component" value="Unassembled WGS sequence"/>
</dbReference>
<evidence type="ECO:0000256" key="1">
    <source>
        <dbReference type="SAM" id="Phobius"/>
    </source>
</evidence>
<keyword evidence="1" id="KW-0812">Transmembrane</keyword>
<dbReference type="EMBL" id="QKKF02025699">
    <property type="protein sequence ID" value="RZF36802.1"/>
    <property type="molecule type" value="Genomic_DNA"/>
</dbReference>
<organism evidence="2 3">
    <name type="scientific">Laodelphax striatellus</name>
    <name type="common">Small brown planthopper</name>
    <name type="synonym">Delphax striatella</name>
    <dbReference type="NCBI Taxonomy" id="195883"/>
    <lineage>
        <taxon>Eukaryota</taxon>
        <taxon>Metazoa</taxon>
        <taxon>Ecdysozoa</taxon>
        <taxon>Arthropoda</taxon>
        <taxon>Hexapoda</taxon>
        <taxon>Insecta</taxon>
        <taxon>Pterygota</taxon>
        <taxon>Neoptera</taxon>
        <taxon>Paraneoptera</taxon>
        <taxon>Hemiptera</taxon>
        <taxon>Auchenorrhyncha</taxon>
        <taxon>Fulgoroidea</taxon>
        <taxon>Delphacidae</taxon>
        <taxon>Criomorphinae</taxon>
        <taxon>Laodelphax</taxon>
    </lineage>
</organism>
<proteinExistence type="predicted"/>
<name>A0A482WU43_LAOST</name>
<protein>
    <submittedName>
        <fullName evidence="2">Uncharacterized protein</fullName>
    </submittedName>
</protein>
<evidence type="ECO:0000313" key="3">
    <source>
        <dbReference type="Proteomes" id="UP000291343"/>
    </source>
</evidence>
<keyword evidence="1" id="KW-1133">Transmembrane helix</keyword>
<feature type="transmembrane region" description="Helical" evidence="1">
    <location>
        <begin position="80"/>
        <end position="101"/>
    </location>
</feature>
<dbReference type="AlphaFoldDB" id="A0A482WU43"/>
<gene>
    <name evidence="2" type="ORF">LSTR_LSTR017350</name>
</gene>
<keyword evidence="3" id="KW-1185">Reference proteome</keyword>